<reference evidence="1" key="1">
    <citation type="submission" date="2020-11" db="EMBL/GenBank/DDBJ databases">
        <title>Chlorella ohadii genome sequencing and assembly.</title>
        <authorList>
            <person name="Murik O."/>
            <person name="Treves H."/>
            <person name="Kedem I."/>
            <person name="Shotland Y."/>
            <person name="Kaplan A."/>
        </authorList>
    </citation>
    <scope>NUCLEOTIDE SEQUENCE</scope>
    <source>
        <strain evidence="1">1</strain>
    </source>
</reference>
<dbReference type="Proteomes" id="UP001205105">
    <property type="component" value="Unassembled WGS sequence"/>
</dbReference>
<evidence type="ECO:0008006" key="3">
    <source>
        <dbReference type="Google" id="ProtNLM"/>
    </source>
</evidence>
<proteinExistence type="predicted"/>
<gene>
    <name evidence="1" type="ORF">COHA_001700</name>
</gene>
<organism evidence="1 2">
    <name type="scientific">Chlorella ohadii</name>
    <dbReference type="NCBI Taxonomy" id="2649997"/>
    <lineage>
        <taxon>Eukaryota</taxon>
        <taxon>Viridiplantae</taxon>
        <taxon>Chlorophyta</taxon>
        <taxon>core chlorophytes</taxon>
        <taxon>Trebouxiophyceae</taxon>
        <taxon>Chlorellales</taxon>
        <taxon>Chlorellaceae</taxon>
        <taxon>Chlorella clade</taxon>
        <taxon>Chlorella</taxon>
    </lineage>
</organism>
<protein>
    <recommendedName>
        <fullName evidence="3">Apple domain-containing protein</fullName>
    </recommendedName>
</protein>
<sequence length="79" mass="8402">MGGGIKPHTCSAPKPRHVWTGVPIITLKGVQTYEGCCRECRDAPECRRFHVGPTGCSLFATAVGTAPMPVSTRMSATID</sequence>
<keyword evidence="2" id="KW-1185">Reference proteome</keyword>
<evidence type="ECO:0000313" key="1">
    <source>
        <dbReference type="EMBL" id="KAI7844821.1"/>
    </source>
</evidence>
<evidence type="ECO:0000313" key="2">
    <source>
        <dbReference type="Proteomes" id="UP001205105"/>
    </source>
</evidence>
<dbReference type="Gene3D" id="3.50.4.10">
    <property type="entry name" value="Hepatocyte Growth Factor"/>
    <property type="match status" value="1"/>
</dbReference>
<comment type="caution">
    <text evidence="1">The sequence shown here is derived from an EMBL/GenBank/DDBJ whole genome shotgun (WGS) entry which is preliminary data.</text>
</comment>
<dbReference type="EMBL" id="JADXDR010000024">
    <property type="protein sequence ID" value="KAI7844821.1"/>
    <property type="molecule type" value="Genomic_DNA"/>
</dbReference>
<accession>A0AAD5H5Q6</accession>
<name>A0AAD5H5Q6_9CHLO</name>
<dbReference type="SUPFAM" id="SSF57414">
    <property type="entry name" value="Hairpin loop containing domain-like"/>
    <property type="match status" value="1"/>
</dbReference>
<dbReference type="AlphaFoldDB" id="A0AAD5H5Q6"/>